<evidence type="ECO:0000313" key="6">
    <source>
        <dbReference type="Proteomes" id="UP000000268"/>
    </source>
</evidence>
<dbReference type="Pfam" id="PF13545">
    <property type="entry name" value="HTH_Crp_2"/>
    <property type="match status" value="1"/>
</dbReference>
<dbReference type="InterPro" id="IPR036390">
    <property type="entry name" value="WH_DNA-bd_sf"/>
</dbReference>
<sequence>MVSSLSTAPFSSFMHSQSSGLQSSFFSDRAFLPSESQELWQIKRGLVRTYTWDSNGNITTLGIWGTGDIVGQSLSNVTPYMIQTLGTVEATSQVSNQWNNPEAILSHAQQLTILLKIISIKRADDRLLSLLQWLAQRFGYITPTGTCTTLPITHQELAETANVTRVTATRLIGDLEQQGVLSWSRRRQFVLLKPS</sequence>
<dbReference type="InterPro" id="IPR036388">
    <property type="entry name" value="WH-like_DNA-bd_sf"/>
</dbReference>
<reference evidence="5 6" key="1">
    <citation type="journal article" date="2008" name="Proc. Natl. Acad. Sci. U.S.A.">
        <title>Niche adaptation and genome expansion in the chlorophyll d-producing cyanobacterium Acaryochloris marina.</title>
        <authorList>
            <person name="Swingley W.D."/>
            <person name="Chen M."/>
            <person name="Cheung P.C."/>
            <person name="Conrad A.L."/>
            <person name="Dejesa L.C."/>
            <person name="Hao J."/>
            <person name="Honchak B.M."/>
            <person name="Karbach L.E."/>
            <person name="Kurdoglu A."/>
            <person name="Lahiri S."/>
            <person name="Mastrian S.D."/>
            <person name="Miyashita H."/>
            <person name="Page L."/>
            <person name="Ramakrishna P."/>
            <person name="Satoh S."/>
            <person name="Sattley W.M."/>
            <person name="Shimada Y."/>
            <person name="Taylor H.L."/>
            <person name="Tomo T."/>
            <person name="Tsuchiya T."/>
            <person name="Wang Z.T."/>
            <person name="Raymond J."/>
            <person name="Mimuro M."/>
            <person name="Blankenship R.E."/>
            <person name="Touchman J.W."/>
        </authorList>
    </citation>
    <scope>NUCLEOTIDE SEQUENCE [LARGE SCALE GENOMIC DNA]</scope>
    <source>
        <strain evidence="6">MBIC 11017</strain>
    </source>
</reference>
<dbReference type="Proteomes" id="UP000000268">
    <property type="component" value="Chromosome"/>
</dbReference>
<dbReference type="STRING" id="329726.AM1_6006"/>
<dbReference type="AlphaFoldDB" id="B0C2Q0"/>
<dbReference type="GO" id="GO:0003677">
    <property type="term" value="F:DNA binding"/>
    <property type="evidence" value="ECO:0007669"/>
    <property type="project" value="UniProtKB-KW"/>
</dbReference>
<dbReference type="PROSITE" id="PS51063">
    <property type="entry name" value="HTH_CRP_2"/>
    <property type="match status" value="1"/>
</dbReference>
<dbReference type="Gene3D" id="1.10.10.10">
    <property type="entry name" value="Winged helix-like DNA-binding domain superfamily/Winged helix DNA-binding domain"/>
    <property type="match status" value="1"/>
</dbReference>
<evidence type="ECO:0000256" key="2">
    <source>
        <dbReference type="ARBA" id="ARBA00023125"/>
    </source>
</evidence>
<dbReference type="HOGENOM" id="CLU_075053_8_1_3"/>
<keyword evidence="2" id="KW-0238">DNA-binding</keyword>
<accession>B0C2Q0</accession>
<dbReference type="EMBL" id="CP000828">
    <property type="protein sequence ID" value="ABW30938.1"/>
    <property type="molecule type" value="Genomic_DNA"/>
</dbReference>
<evidence type="ECO:0000256" key="3">
    <source>
        <dbReference type="ARBA" id="ARBA00023163"/>
    </source>
</evidence>
<protein>
    <submittedName>
        <fullName evidence="5">Transcriptional regulator, Crp/Fnr family, putative</fullName>
    </submittedName>
</protein>
<evidence type="ECO:0000313" key="5">
    <source>
        <dbReference type="EMBL" id="ABW30938.1"/>
    </source>
</evidence>
<keyword evidence="6" id="KW-1185">Reference proteome</keyword>
<dbReference type="InterPro" id="IPR018490">
    <property type="entry name" value="cNMP-bd_dom_sf"/>
</dbReference>
<keyword evidence="3" id="KW-0804">Transcription</keyword>
<dbReference type="SUPFAM" id="SSF46785">
    <property type="entry name" value="Winged helix' DNA-binding domain"/>
    <property type="match status" value="1"/>
</dbReference>
<gene>
    <name evidence="5" type="ordered locus">AM1_6006</name>
</gene>
<dbReference type="eggNOG" id="COG0664">
    <property type="taxonomic scope" value="Bacteria"/>
</dbReference>
<feature type="domain" description="HTH crp-type" evidence="4">
    <location>
        <begin position="121"/>
        <end position="195"/>
    </location>
</feature>
<dbReference type="SUPFAM" id="SSF51206">
    <property type="entry name" value="cAMP-binding domain-like"/>
    <property type="match status" value="1"/>
</dbReference>
<evidence type="ECO:0000259" key="4">
    <source>
        <dbReference type="PROSITE" id="PS51063"/>
    </source>
</evidence>
<dbReference type="GO" id="GO:0006355">
    <property type="term" value="P:regulation of DNA-templated transcription"/>
    <property type="evidence" value="ECO:0007669"/>
    <property type="project" value="InterPro"/>
</dbReference>
<dbReference type="CDD" id="cd00092">
    <property type="entry name" value="HTH_CRP"/>
    <property type="match status" value="1"/>
</dbReference>
<keyword evidence="1" id="KW-0805">Transcription regulation</keyword>
<dbReference type="SMART" id="SM00419">
    <property type="entry name" value="HTH_CRP"/>
    <property type="match status" value="1"/>
</dbReference>
<dbReference type="InterPro" id="IPR012318">
    <property type="entry name" value="HTH_CRP"/>
</dbReference>
<proteinExistence type="predicted"/>
<evidence type="ECO:0000256" key="1">
    <source>
        <dbReference type="ARBA" id="ARBA00023015"/>
    </source>
</evidence>
<organism evidence="5 6">
    <name type="scientific">Acaryochloris marina (strain MBIC 11017)</name>
    <dbReference type="NCBI Taxonomy" id="329726"/>
    <lineage>
        <taxon>Bacteria</taxon>
        <taxon>Bacillati</taxon>
        <taxon>Cyanobacteriota</taxon>
        <taxon>Cyanophyceae</taxon>
        <taxon>Acaryochloridales</taxon>
        <taxon>Acaryochloridaceae</taxon>
        <taxon>Acaryochloris</taxon>
    </lineage>
</organism>
<name>B0C2Q0_ACAM1</name>
<dbReference type="KEGG" id="amr:AM1_6006"/>